<evidence type="ECO:0000313" key="2">
    <source>
        <dbReference type="Proteomes" id="UP000604391"/>
    </source>
</evidence>
<comment type="caution">
    <text evidence="1">The sequence shown here is derived from an EMBL/GenBank/DDBJ whole genome shotgun (WGS) entry which is preliminary data.</text>
</comment>
<evidence type="ECO:0000313" key="1">
    <source>
        <dbReference type="EMBL" id="HIJ99734.1"/>
    </source>
</evidence>
<gene>
    <name evidence="1" type="ORF">H1011_02835</name>
</gene>
<protein>
    <submittedName>
        <fullName evidence="1">Uncharacterized protein</fullName>
    </submittedName>
</protein>
<accession>A0A832X5D9</accession>
<dbReference type="AlphaFoldDB" id="A0A832X5D9"/>
<dbReference type="Proteomes" id="UP000604391">
    <property type="component" value="Unassembled WGS sequence"/>
</dbReference>
<proteinExistence type="predicted"/>
<name>A0A832X5D9_9ARCH</name>
<organism evidence="1 2">
    <name type="scientific">Candidatus Undinarchaeum marinum</name>
    <dbReference type="NCBI Taxonomy" id="2756141"/>
    <lineage>
        <taxon>Archaea</taxon>
        <taxon>Candidatus Undinarchaeota</taxon>
        <taxon>Candidatus Undinarchaeia</taxon>
        <taxon>Candidatus Undinarchaeales</taxon>
        <taxon>Candidatus Undinarchaeaceae</taxon>
        <taxon>Candidatus Undinarchaeum</taxon>
    </lineage>
</organism>
<dbReference type="EMBL" id="DVAD01000014">
    <property type="protein sequence ID" value="HIJ99734.1"/>
    <property type="molecule type" value="Genomic_DNA"/>
</dbReference>
<keyword evidence="2" id="KW-1185">Reference proteome</keyword>
<sequence length="142" mass="17639">MNLKKENEESLRKAFEKDPSVQNTYELVRFYFKEKNNESYTKSEKVVEDYVDSLEFSREQWWYEVVDEWWYSVKIFELRGIMRWRKEQYALSRRAYINALKIFNKNGYNKESRKLLGPRWLCARRLKKGLRRADMKIPRYLR</sequence>
<reference evidence="1 2" key="1">
    <citation type="journal article" name="Nat. Commun.">
        <title>Undinarchaeota illuminate DPANN phylogeny and the impact of gene transfer on archaeal evolution.</title>
        <authorList>
            <person name="Dombrowski N."/>
            <person name="Williams T.A."/>
            <person name="Sun J."/>
            <person name="Woodcroft B.J."/>
            <person name="Lee J.H."/>
            <person name="Minh B.Q."/>
            <person name="Rinke C."/>
            <person name="Spang A."/>
        </authorList>
    </citation>
    <scope>NUCLEOTIDE SEQUENCE [LARGE SCALE GENOMIC DNA]</scope>
    <source>
        <strain evidence="1">MAG_bin17</strain>
    </source>
</reference>